<keyword evidence="5" id="KW-1185">Reference proteome</keyword>
<reference evidence="4 5" key="1">
    <citation type="submission" date="2019-10" db="EMBL/GenBank/DDBJ databases">
        <title>Georgenia wutianyii sp. nov. and Georgenia yuyongxinii sp. nov. isolated from plateau pika (Ochotona curzoniae) in the Qinghai-Tibet plateau of China.</title>
        <authorList>
            <person name="Tian Z."/>
        </authorList>
    </citation>
    <scope>NUCLEOTIDE SEQUENCE [LARGE SCALE GENOMIC DNA]</scope>
    <source>
        <strain evidence="4 5">JCM 19765</strain>
    </source>
</reference>
<sequence>MRLGLIGAGAVGVLHARAAQEVEGVSVVAVCARERAEAAELAGPLGAGVHTDYRELLAVAGVDAVVVSTPHALHTQMVLDAAAAGVHVLVEKPMATTEQDCDAMVTACSEAGVRLAVGHIQHFLPDKVAAAAAIAAGEIGDVLLVHDYRSTDYRAGSRPGWFFDPAVAGGGAVMNIGGHCIDRMSWLAGSLPDEVRAHTWSRFGVGVETDAVATLTMANGVVASLTITSTTPRHLDEIVVVGEHGTVVADPRVGTVLRRDGDVRVLHEPSSDDIPVAFRHQLEAFVRHVDDGATFPVSLELGRSVVATVRAIYRSASAGHQVRVESPEMDPVPAA</sequence>
<dbReference type="InterPro" id="IPR036291">
    <property type="entry name" value="NAD(P)-bd_dom_sf"/>
</dbReference>
<dbReference type="EMBL" id="WHPC01000065">
    <property type="protein sequence ID" value="MPV38147.1"/>
    <property type="molecule type" value="Genomic_DNA"/>
</dbReference>
<evidence type="ECO:0000259" key="3">
    <source>
        <dbReference type="Pfam" id="PF22725"/>
    </source>
</evidence>
<organism evidence="4 5">
    <name type="scientific">Georgenia subflava</name>
    <dbReference type="NCBI Taxonomy" id="1622177"/>
    <lineage>
        <taxon>Bacteria</taxon>
        <taxon>Bacillati</taxon>
        <taxon>Actinomycetota</taxon>
        <taxon>Actinomycetes</taxon>
        <taxon>Micrococcales</taxon>
        <taxon>Bogoriellaceae</taxon>
        <taxon>Georgenia</taxon>
    </lineage>
</organism>
<evidence type="ECO:0000256" key="1">
    <source>
        <dbReference type="ARBA" id="ARBA00023027"/>
    </source>
</evidence>
<evidence type="ECO:0000259" key="2">
    <source>
        <dbReference type="Pfam" id="PF01408"/>
    </source>
</evidence>
<dbReference type="Gene3D" id="3.30.360.10">
    <property type="entry name" value="Dihydrodipicolinate Reductase, domain 2"/>
    <property type="match status" value="1"/>
</dbReference>
<dbReference type="PANTHER" id="PTHR43377:SF1">
    <property type="entry name" value="BILIVERDIN REDUCTASE A"/>
    <property type="match status" value="1"/>
</dbReference>
<evidence type="ECO:0000313" key="5">
    <source>
        <dbReference type="Proteomes" id="UP000437709"/>
    </source>
</evidence>
<dbReference type="AlphaFoldDB" id="A0A6N7EMP6"/>
<dbReference type="RefSeq" id="WP_152193868.1">
    <property type="nucleotide sequence ID" value="NZ_VUKD01000001.1"/>
</dbReference>
<keyword evidence="1" id="KW-0520">NAD</keyword>
<dbReference type="SUPFAM" id="SSF51735">
    <property type="entry name" value="NAD(P)-binding Rossmann-fold domains"/>
    <property type="match status" value="1"/>
</dbReference>
<feature type="domain" description="Gfo/Idh/MocA-like oxidoreductase N-terminal" evidence="2">
    <location>
        <begin position="2"/>
        <end position="119"/>
    </location>
</feature>
<gene>
    <name evidence="4" type="ORF">GB881_14025</name>
</gene>
<dbReference type="InterPro" id="IPR000683">
    <property type="entry name" value="Gfo/Idh/MocA-like_OxRdtase_N"/>
</dbReference>
<dbReference type="OrthoDB" id="9815825at2"/>
<dbReference type="SUPFAM" id="SSF55347">
    <property type="entry name" value="Glyceraldehyde-3-phosphate dehydrogenase-like, C-terminal domain"/>
    <property type="match status" value="1"/>
</dbReference>
<feature type="domain" description="GFO/IDH/MocA-like oxidoreductase" evidence="3">
    <location>
        <begin position="129"/>
        <end position="247"/>
    </location>
</feature>
<protein>
    <submittedName>
        <fullName evidence="4">Gfo/Idh/MocA family oxidoreductase</fullName>
    </submittedName>
</protein>
<proteinExistence type="predicted"/>
<dbReference type="Proteomes" id="UP000437709">
    <property type="component" value="Unassembled WGS sequence"/>
</dbReference>
<dbReference type="Gene3D" id="3.40.50.720">
    <property type="entry name" value="NAD(P)-binding Rossmann-like Domain"/>
    <property type="match status" value="1"/>
</dbReference>
<dbReference type="PANTHER" id="PTHR43377">
    <property type="entry name" value="BILIVERDIN REDUCTASE A"/>
    <property type="match status" value="1"/>
</dbReference>
<accession>A0A6N7EMP6</accession>
<dbReference type="Pfam" id="PF01408">
    <property type="entry name" value="GFO_IDH_MocA"/>
    <property type="match status" value="1"/>
</dbReference>
<dbReference type="InterPro" id="IPR051450">
    <property type="entry name" value="Gfo/Idh/MocA_Oxidoreductases"/>
</dbReference>
<dbReference type="Pfam" id="PF22725">
    <property type="entry name" value="GFO_IDH_MocA_C3"/>
    <property type="match status" value="1"/>
</dbReference>
<dbReference type="InterPro" id="IPR055170">
    <property type="entry name" value="GFO_IDH_MocA-like_dom"/>
</dbReference>
<evidence type="ECO:0000313" key="4">
    <source>
        <dbReference type="EMBL" id="MPV38147.1"/>
    </source>
</evidence>
<dbReference type="GO" id="GO:0000166">
    <property type="term" value="F:nucleotide binding"/>
    <property type="evidence" value="ECO:0007669"/>
    <property type="project" value="InterPro"/>
</dbReference>
<name>A0A6N7EMP6_9MICO</name>
<comment type="caution">
    <text evidence="4">The sequence shown here is derived from an EMBL/GenBank/DDBJ whole genome shotgun (WGS) entry which is preliminary data.</text>
</comment>